<name>A0A8J3VNC5_9ACTN</name>
<feature type="region of interest" description="Disordered" evidence="1">
    <location>
        <begin position="149"/>
        <end position="174"/>
    </location>
</feature>
<evidence type="ECO:0000313" key="3">
    <source>
        <dbReference type="Proteomes" id="UP000642748"/>
    </source>
</evidence>
<evidence type="ECO:0000256" key="1">
    <source>
        <dbReference type="SAM" id="MobiDB-lite"/>
    </source>
</evidence>
<dbReference type="EMBL" id="BONZ01000003">
    <property type="protein sequence ID" value="GIH12073.1"/>
    <property type="molecule type" value="Genomic_DNA"/>
</dbReference>
<evidence type="ECO:0000313" key="2">
    <source>
        <dbReference type="EMBL" id="GIH12073.1"/>
    </source>
</evidence>
<keyword evidence="3" id="KW-1185">Reference proteome</keyword>
<dbReference type="AlphaFoldDB" id="A0A8J3VNC5"/>
<protein>
    <submittedName>
        <fullName evidence="2">Uncharacterized protein</fullName>
    </submittedName>
</protein>
<accession>A0A8J3VNC5</accession>
<feature type="compositionally biased region" description="Acidic residues" evidence="1">
    <location>
        <begin position="164"/>
        <end position="174"/>
    </location>
</feature>
<gene>
    <name evidence="2" type="ORF">Raf01_02450</name>
</gene>
<feature type="compositionally biased region" description="Basic and acidic residues" evidence="1">
    <location>
        <begin position="149"/>
        <end position="161"/>
    </location>
</feature>
<reference evidence="2" key="1">
    <citation type="submission" date="2021-01" db="EMBL/GenBank/DDBJ databases">
        <title>Whole genome shotgun sequence of Rugosimonospora africana NBRC 104875.</title>
        <authorList>
            <person name="Komaki H."/>
            <person name="Tamura T."/>
        </authorList>
    </citation>
    <scope>NUCLEOTIDE SEQUENCE</scope>
    <source>
        <strain evidence="2">NBRC 104875</strain>
    </source>
</reference>
<proteinExistence type="predicted"/>
<comment type="caution">
    <text evidence="2">The sequence shown here is derived from an EMBL/GenBank/DDBJ whole genome shotgun (WGS) entry which is preliminary data.</text>
</comment>
<dbReference type="Proteomes" id="UP000642748">
    <property type="component" value="Unassembled WGS sequence"/>
</dbReference>
<sequence length="174" mass="19343">MRVLKGMRMDEGGDEHVDVTREVVVDDRTIRVRASYRYGGDVTVDLAIEDGEGERCGILTGTLAATDLLSASKALTSLFGAVASVLGQTNAGKAVEFEEVRRRYPNAYKPWTTAEEARLIERYRTQPNVAALAREFGRRPGGIAHRLEHLNLRPMPDRQPEPDAGYDDEEPDWG</sequence>
<organism evidence="2 3">
    <name type="scientific">Rugosimonospora africana</name>
    <dbReference type="NCBI Taxonomy" id="556532"/>
    <lineage>
        <taxon>Bacteria</taxon>
        <taxon>Bacillati</taxon>
        <taxon>Actinomycetota</taxon>
        <taxon>Actinomycetes</taxon>
        <taxon>Micromonosporales</taxon>
        <taxon>Micromonosporaceae</taxon>
        <taxon>Rugosimonospora</taxon>
    </lineage>
</organism>